<sequence>MKKAMRIALWLIASFGSLSVLWILFYLLMLKMSKMLHFSWNLMVLHLISAVLGLLIFGLTLSLLFSFLKPRRMNYFQAIIQAIRQIAKGNYNIDLELPVDIAHHPEDPFRLLTENIHYMAKELGEIERVRQEFISNVSHEIQSPLTSIKGFAHVLEDPTLDQKQRLHYLQIIRNETTRLSNLSDNLLKLTSLENEKHPIIREPYRIDRQIRRVILLLEPKWKEKNLQLEIDLNPVLFAADADLMNQVWSNLIDNSIKFTPIRGTVAIKLFEKKEAVVFSIRDSGIGIKEEALIHLFERFYKADRSRNHKLGGNGLGLSIVKKILDVHGGKVHVTSTYGMGTQFTVQLPK</sequence>
<keyword evidence="9" id="KW-1133">Transmembrane helix</keyword>
<evidence type="ECO:0000256" key="1">
    <source>
        <dbReference type="ARBA" id="ARBA00000085"/>
    </source>
</evidence>
<dbReference type="CDD" id="cd00082">
    <property type="entry name" value="HisKA"/>
    <property type="match status" value="1"/>
</dbReference>
<keyword evidence="3" id="KW-0597">Phosphoprotein</keyword>
<dbReference type="Gene3D" id="1.10.287.130">
    <property type="match status" value="1"/>
</dbReference>
<evidence type="ECO:0000256" key="3">
    <source>
        <dbReference type="ARBA" id="ARBA00022553"/>
    </source>
</evidence>
<dbReference type="Pfam" id="PF00512">
    <property type="entry name" value="HisKA"/>
    <property type="match status" value="1"/>
</dbReference>
<dbReference type="PANTHER" id="PTHR43711:SF1">
    <property type="entry name" value="HISTIDINE KINASE 1"/>
    <property type="match status" value="1"/>
</dbReference>
<accession>A0ABS2Q802</accession>
<keyword evidence="7" id="KW-0067">ATP-binding</keyword>
<dbReference type="CDD" id="cd00075">
    <property type="entry name" value="HATPase"/>
    <property type="match status" value="1"/>
</dbReference>
<evidence type="ECO:0000313" key="12">
    <source>
        <dbReference type="Proteomes" id="UP000823201"/>
    </source>
</evidence>
<dbReference type="PROSITE" id="PS50109">
    <property type="entry name" value="HIS_KIN"/>
    <property type="match status" value="1"/>
</dbReference>
<dbReference type="InterPro" id="IPR050736">
    <property type="entry name" value="Sensor_HK_Regulatory"/>
</dbReference>
<feature type="transmembrane region" description="Helical" evidence="9">
    <location>
        <begin position="7"/>
        <end position="28"/>
    </location>
</feature>
<protein>
    <recommendedName>
        <fullName evidence="2">histidine kinase</fullName>
        <ecNumber evidence="2">2.7.13.3</ecNumber>
    </recommendedName>
</protein>
<feature type="domain" description="Histidine kinase" evidence="10">
    <location>
        <begin position="136"/>
        <end position="349"/>
    </location>
</feature>
<evidence type="ECO:0000256" key="5">
    <source>
        <dbReference type="ARBA" id="ARBA00022741"/>
    </source>
</evidence>
<dbReference type="InterPro" id="IPR036097">
    <property type="entry name" value="HisK_dim/P_sf"/>
</dbReference>
<keyword evidence="8" id="KW-0902">Two-component regulatory system</keyword>
<organism evidence="11 12">
    <name type="scientific">Sporolactobacillus spathodeae</name>
    <dbReference type="NCBI Taxonomy" id="1465502"/>
    <lineage>
        <taxon>Bacteria</taxon>
        <taxon>Bacillati</taxon>
        <taxon>Bacillota</taxon>
        <taxon>Bacilli</taxon>
        <taxon>Bacillales</taxon>
        <taxon>Sporolactobacillaceae</taxon>
        <taxon>Sporolactobacillus</taxon>
    </lineage>
</organism>
<dbReference type="EMBL" id="JAFBEV010000009">
    <property type="protein sequence ID" value="MBM7657883.1"/>
    <property type="molecule type" value="Genomic_DNA"/>
</dbReference>
<dbReference type="SUPFAM" id="SSF55874">
    <property type="entry name" value="ATPase domain of HSP90 chaperone/DNA topoisomerase II/histidine kinase"/>
    <property type="match status" value="1"/>
</dbReference>
<dbReference type="InterPro" id="IPR003594">
    <property type="entry name" value="HATPase_dom"/>
</dbReference>
<dbReference type="Gene3D" id="3.30.565.10">
    <property type="entry name" value="Histidine kinase-like ATPase, C-terminal domain"/>
    <property type="match status" value="1"/>
</dbReference>
<dbReference type="InterPro" id="IPR005467">
    <property type="entry name" value="His_kinase_dom"/>
</dbReference>
<dbReference type="SUPFAM" id="SSF47384">
    <property type="entry name" value="Homodimeric domain of signal transducing histidine kinase"/>
    <property type="match status" value="1"/>
</dbReference>
<evidence type="ECO:0000256" key="4">
    <source>
        <dbReference type="ARBA" id="ARBA00022679"/>
    </source>
</evidence>
<dbReference type="GO" id="GO:0016301">
    <property type="term" value="F:kinase activity"/>
    <property type="evidence" value="ECO:0007669"/>
    <property type="project" value="UniProtKB-KW"/>
</dbReference>
<dbReference type="SMART" id="SM00387">
    <property type="entry name" value="HATPase_c"/>
    <property type="match status" value="1"/>
</dbReference>
<dbReference type="SMART" id="SM00388">
    <property type="entry name" value="HisKA"/>
    <property type="match status" value="1"/>
</dbReference>
<keyword evidence="5" id="KW-0547">Nucleotide-binding</keyword>
<keyword evidence="9" id="KW-0472">Membrane</keyword>
<dbReference type="InterPro" id="IPR004358">
    <property type="entry name" value="Sig_transdc_His_kin-like_C"/>
</dbReference>
<keyword evidence="4" id="KW-0808">Transferase</keyword>
<feature type="transmembrane region" description="Helical" evidence="9">
    <location>
        <begin position="40"/>
        <end position="68"/>
    </location>
</feature>
<dbReference type="Pfam" id="PF02518">
    <property type="entry name" value="HATPase_c"/>
    <property type="match status" value="1"/>
</dbReference>
<comment type="caution">
    <text evidence="11">The sequence shown here is derived from an EMBL/GenBank/DDBJ whole genome shotgun (WGS) entry which is preliminary data.</text>
</comment>
<evidence type="ECO:0000256" key="9">
    <source>
        <dbReference type="SAM" id="Phobius"/>
    </source>
</evidence>
<reference evidence="11 12" key="1">
    <citation type="submission" date="2021-01" db="EMBL/GenBank/DDBJ databases">
        <title>Genomic Encyclopedia of Type Strains, Phase IV (KMG-IV): sequencing the most valuable type-strain genomes for metagenomic binning, comparative biology and taxonomic classification.</title>
        <authorList>
            <person name="Goeker M."/>
        </authorList>
    </citation>
    <scope>NUCLEOTIDE SEQUENCE [LARGE SCALE GENOMIC DNA]</scope>
    <source>
        <strain evidence="11 12">DSM 100968</strain>
    </source>
</reference>
<name>A0ABS2Q802_9BACL</name>
<dbReference type="Proteomes" id="UP000823201">
    <property type="component" value="Unassembled WGS sequence"/>
</dbReference>
<dbReference type="EC" id="2.7.13.3" evidence="2"/>
<evidence type="ECO:0000256" key="7">
    <source>
        <dbReference type="ARBA" id="ARBA00022840"/>
    </source>
</evidence>
<evidence type="ECO:0000313" key="11">
    <source>
        <dbReference type="EMBL" id="MBM7657883.1"/>
    </source>
</evidence>
<dbReference type="RefSeq" id="WP_239529961.1">
    <property type="nucleotide sequence ID" value="NZ_CBCRXA010000009.1"/>
</dbReference>
<evidence type="ECO:0000256" key="2">
    <source>
        <dbReference type="ARBA" id="ARBA00012438"/>
    </source>
</evidence>
<keyword evidence="9" id="KW-0812">Transmembrane</keyword>
<dbReference type="PRINTS" id="PR00344">
    <property type="entry name" value="BCTRLSENSOR"/>
</dbReference>
<keyword evidence="12" id="KW-1185">Reference proteome</keyword>
<gene>
    <name evidence="11" type="ORF">JOC27_001333</name>
</gene>
<comment type="catalytic activity">
    <reaction evidence="1">
        <text>ATP + protein L-histidine = ADP + protein N-phospho-L-histidine.</text>
        <dbReference type="EC" id="2.7.13.3"/>
    </reaction>
</comment>
<dbReference type="PANTHER" id="PTHR43711">
    <property type="entry name" value="TWO-COMPONENT HISTIDINE KINASE"/>
    <property type="match status" value="1"/>
</dbReference>
<evidence type="ECO:0000259" key="10">
    <source>
        <dbReference type="PROSITE" id="PS50109"/>
    </source>
</evidence>
<keyword evidence="6 11" id="KW-0418">Kinase</keyword>
<proteinExistence type="predicted"/>
<evidence type="ECO:0000256" key="6">
    <source>
        <dbReference type="ARBA" id="ARBA00022777"/>
    </source>
</evidence>
<dbReference type="InterPro" id="IPR036890">
    <property type="entry name" value="HATPase_C_sf"/>
</dbReference>
<evidence type="ECO:0000256" key="8">
    <source>
        <dbReference type="ARBA" id="ARBA00023012"/>
    </source>
</evidence>
<dbReference type="InterPro" id="IPR003661">
    <property type="entry name" value="HisK_dim/P_dom"/>
</dbReference>